<dbReference type="AlphaFoldDB" id="A0A3B0Z771"/>
<dbReference type="PANTHER" id="PTHR37166">
    <property type="entry name" value="PROTEIN FLAG"/>
    <property type="match status" value="1"/>
</dbReference>
<keyword evidence="2" id="KW-0966">Cell projection</keyword>
<evidence type="ECO:0000313" key="2">
    <source>
        <dbReference type="EMBL" id="VAW89295.1"/>
    </source>
</evidence>
<gene>
    <name evidence="2" type="ORF">MNBD_GAMMA17-1244</name>
</gene>
<reference evidence="2" key="1">
    <citation type="submission" date="2018-06" db="EMBL/GenBank/DDBJ databases">
        <authorList>
            <person name="Zhirakovskaya E."/>
        </authorList>
    </citation>
    <scope>NUCLEOTIDE SEQUENCE</scope>
</reference>
<dbReference type="Gene3D" id="3.30.160.170">
    <property type="entry name" value="FlaG-like"/>
    <property type="match status" value="1"/>
</dbReference>
<accession>A0A3B0Z771</accession>
<organism evidence="2">
    <name type="scientific">hydrothermal vent metagenome</name>
    <dbReference type="NCBI Taxonomy" id="652676"/>
    <lineage>
        <taxon>unclassified sequences</taxon>
        <taxon>metagenomes</taxon>
        <taxon>ecological metagenomes</taxon>
    </lineage>
</organism>
<dbReference type="PANTHER" id="PTHR37166:SF1">
    <property type="entry name" value="PROTEIN FLAG"/>
    <property type="match status" value="1"/>
</dbReference>
<keyword evidence="2" id="KW-0282">Flagellum</keyword>
<feature type="region of interest" description="Disordered" evidence="1">
    <location>
        <begin position="41"/>
        <end position="60"/>
    </location>
</feature>
<keyword evidence="2" id="KW-0969">Cilium</keyword>
<protein>
    <submittedName>
        <fullName evidence="2">Flagellin protein FlaG</fullName>
    </submittedName>
</protein>
<feature type="compositionally biased region" description="Polar residues" evidence="1">
    <location>
        <begin position="43"/>
        <end position="53"/>
    </location>
</feature>
<dbReference type="EMBL" id="UOFQ01000129">
    <property type="protein sequence ID" value="VAW89295.1"/>
    <property type="molecule type" value="Genomic_DNA"/>
</dbReference>
<sequence>MSIDLSATRVTTDVVYSSNQSRPVVAPPSTEGPTIKLMGSGRQAASASSNQTLPGVANEEATAVSETSQLQAAVSRMSDHVQSIRRGLEFSVDEGTGRTVITVYDAESEEVIRQIPSEEFLNLVRRMDEKMETSGSLINEQA</sequence>
<evidence type="ECO:0000256" key="1">
    <source>
        <dbReference type="SAM" id="MobiDB-lite"/>
    </source>
</evidence>
<name>A0A3B0Z771_9ZZZZ</name>
<dbReference type="InterPro" id="IPR005186">
    <property type="entry name" value="FlaG"/>
</dbReference>
<dbReference type="SUPFAM" id="SSF160214">
    <property type="entry name" value="FlaG-like"/>
    <property type="match status" value="1"/>
</dbReference>
<dbReference type="InterPro" id="IPR035924">
    <property type="entry name" value="FlaG-like_sf"/>
</dbReference>
<dbReference type="Pfam" id="PF03646">
    <property type="entry name" value="FlaG"/>
    <property type="match status" value="1"/>
</dbReference>
<proteinExistence type="predicted"/>